<keyword evidence="1" id="KW-0378">Hydrolase</keyword>
<keyword evidence="1" id="KW-0645">Protease</keyword>
<name>A0AAW6YT92_9BACI</name>
<dbReference type="GO" id="GO:0006508">
    <property type="term" value="P:proteolysis"/>
    <property type="evidence" value="ECO:0007669"/>
    <property type="project" value="UniProtKB-KW"/>
</dbReference>
<organism evidence="1 2">
    <name type="scientific">Bacillus pacificus</name>
    <dbReference type="NCBI Taxonomy" id="2026187"/>
    <lineage>
        <taxon>Bacteria</taxon>
        <taxon>Bacillati</taxon>
        <taxon>Bacillota</taxon>
        <taxon>Bacilli</taxon>
        <taxon>Bacillales</taxon>
        <taxon>Bacillaceae</taxon>
        <taxon>Bacillus</taxon>
        <taxon>Bacillus cereus group</taxon>
    </lineage>
</organism>
<dbReference type="SUPFAM" id="SSF52096">
    <property type="entry name" value="ClpP/crotonase"/>
    <property type="match status" value="1"/>
</dbReference>
<dbReference type="Proteomes" id="UP001174229">
    <property type="component" value="Unassembled WGS sequence"/>
</dbReference>
<dbReference type="AlphaFoldDB" id="A0AAW6YT92"/>
<protein>
    <submittedName>
        <fullName evidence="1">Clp protease ClpP</fullName>
    </submittedName>
</protein>
<dbReference type="InterPro" id="IPR002825">
    <property type="entry name" value="Pept_S49_ser-pept_pro"/>
</dbReference>
<proteinExistence type="predicted"/>
<dbReference type="PANTHER" id="PTHR35984:SF1">
    <property type="entry name" value="PERIPLASMIC SERINE PROTEASE"/>
    <property type="match status" value="1"/>
</dbReference>
<evidence type="ECO:0000313" key="1">
    <source>
        <dbReference type="EMBL" id="MDK7391094.1"/>
    </source>
</evidence>
<dbReference type="Gene3D" id="3.90.226.10">
    <property type="entry name" value="2-enoyl-CoA Hydratase, Chain A, domain 1"/>
    <property type="match status" value="1"/>
</dbReference>
<sequence>MNQKTIYNLGEKWLFLIEDILKGELNLGIFMDFLERNFSFEEINRERKYYLQKISELRGNRDILVFASDINKGHAPISIDYEDLLAINDQVSNLSGSELDIILETPGGSGEVAEDIVKLLREKYDNIAVIVPGWAKSAGTLIAMSCDEILMEPASALGPIDAQINREGKVFSAEALIKGMDEIKKEVVDTNFLNPAYIPILQGISPGEIQGAQNALDFAKVLVREWLVQYKFKEWNVHSQTGLPVTVEEKQERANEIANCLCDHSKWLTHARSIKIQDLEEMKLVIHDYSKDSELNEAIGKYYTLLRMTLDTNIYKVYETKDSQIFKSINNGEVQQPQVPNQPASLVKFNMPCERCNTNMVIQANINVSQPIEEGNTAFPSNNVVSCPKCEHQMNILHLREEIESQTGGVIVN</sequence>
<reference evidence="1" key="1">
    <citation type="submission" date="2022-11" db="EMBL/GenBank/DDBJ databases">
        <title>WGS-based characterization of Bacillus cereus isolated from food &amp; feed additives.</title>
        <authorList>
            <person name="Bogaerts B."/>
            <person name="Fraiture M.-A."/>
            <person name="Roosens N.H.C."/>
            <person name="De Keersmaecker S.C.J."/>
            <person name="Vanneste K."/>
        </authorList>
    </citation>
    <scope>NUCLEOTIDE SEQUENCE</scope>
    <source>
        <strain evidence="1">74.2</strain>
    </source>
</reference>
<dbReference type="InterPro" id="IPR029045">
    <property type="entry name" value="ClpP/crotonase-like_dom_sf"/>
</dbReference>
<dbReference type="RefSeq" id="WP_002163536.1">
    <property type="nucleotide sequence ID" value="NZ_JAPNPC010000001.1"/>
</dbReference>
<gene>
    <name evidence="1" type="ORF">OWO78_06535</name>
</gene>
<dbReference type="Pfam" id="PF01972">
    <property type="entry name" value="SDH_protease"/>
    <property type="match status" value="1"/>
</dbReference>
<comment type="caution">
    <text evidence="1">The sequence shown here is derived from an EMBL/GenBank/DDBJ whole genome shotgun (WGS) entry which is preliminary data.</text>
</comment>
<accession>A0AAW6YT92</accession>
<evidence type="ECO:0000313" key="2">
    <source>
        <dbReference type="Proteomes" id="UP001174229"/>
    </source>
</evidence>
<dbReference type="GO" id="GO:0008233">
    <property type="term" value="F:peptidase activity"/>
    <property type="evidence" value="ECO:0007669"/>
    <property type="project" value="UniProtKB-KW"/>
</dbReference>
<dbReference type="GO" id="GO:0016020">
    <property type="term" value="C:membrane"/>
    <property type="evidence" value="ECO:0007669"/>
    <property type="project" value="InterPro"/>
</dbReference>
<dbReference type="EMBL" id="JAPNPE010000002">
    <property type="protein sequence ID" value="MDK7391094.1"/>
    <property type="molecule type" value="Genomic_DNA"/>
</dbReference>
<dbReference type="PANTHER" id="PTHR35984">
    <property type="entry name" value="PERIPLASMIC SERINE PROTEASE"/>
    <property type="match status" value="1"/>
</dbReference>